<dbReference type="Gene3D" id="2.160.20.80">
    <property type="entry name" value="E3 ubiquitin-protein ligase SopA"/>
    <property type="match status" value="1"/>
</dbReference>
<sequence>MQVSEHQCSFFGKSGRCKDLAESGSQFCFWHDPDADKTGDDVKGRLEERAKNGQPMEGFILRKANLDNVNLVNHGSSKPFQLINGDLSRASLHKAHLYRIDLSGTRLLKANLSNANLHRANLSGCNLLGVNLKNSLLDHVYWGDKLYQEQEAEADPDNAITMYEEAEESARNIRRHCEHLGMMTAAGHFFYRERVFHRLQMPKYSRQRLISYLVDKISGYGESPLRVVVFSIVLIMLCSFVYLFTGVQDGDTVVRFSESAGLSQNLLYWLDCLYFSVVTFTTLGYGDLTPLGLSRIFAACEAFTGSFSLALFVVLFVKKMIR</sequence>
<dbReference type="Proteomes" id="UP000027997">
    <property type="component" value="Unassembled WGS sequence"/>
</dbReference>
<dbReference type="PANTHER" id="PTHR14136">
    <property type="entry name" value="BTB_POZ DOMAIN-CONTAINING PROTEIN KCTD9"/>
    <property type="match status" value="1"/>
</dbReference>
<evidence type="ECO:0000259" key="2">
    <source>
        <dbReference type="Pfam" id="PF07885"/>
    </source>
</evidence>
<comment type="caution">
    <text evidence="3">The sequence shown here is derived from an EMBL/GenBank/DDBJ whole genome shotgun (WGS) entry which is preliminary data.</text>
</comment>
<dbReference type="Gene3D" id="1.10.287.70">
    <property type="match status" value="1"/>
</dbReference>
<evidence type="ECO:0000256" key="1">
    <source>
        <dbReference type="SAM" id="Phobius"/>
    </source>
</evidence>
<feature type="domain" description="Potassium channel" evidence="2">
    <location>
        <begin position="252"/>
        <end position="320"/>
    </location>
</feature>
<keyword evidence="1" id="KW-1133">Transmembrane helix</keyword>
<dbReference type="AlphaFoldDB" id="A0A081KA14"/>
<dbReference type="InterPro" id="IPR001646">
    <property type="entry name" value="5peptide_repeat"/>
</dbReference>
<dbReference type="PANTHER" id="PTHR14136:SF17">
    <property type="entry name" value="BTB_POZ DOMAIN-CONTAINING PROTEIN KCTD9"/>
    <property type="match status" value="1"/>
</dbReference>
<accession>A0A081KA14</accession>
<dbReference type="SUPFAM" id="SSF81324">
    <property type="entry name" value="Voltage-gated potassium channels"/>
    <property type="match status" value="1"/>
</dbReference>
<feature type="transmembrane region" description="Helical" evidence="1">
    <location>
        <begin position="296"/>
        <end position="317"/>
    </location>
</feature>
<dbReference type="EMBL" id="JOJP01000001">
    <property type="protein sequence ID" value="KEI70990.1"/>
    <property type="molecule type" value="Genomic_DNA"/>
</dbReference>
<feature type="transmembrane region" description="Helical" evidence="1">
    <location>
        <begin position="266"/>
        <end position="284"/>
    </location>
</feature>
<keyword evidence="1" id="KW-0812">Transmembrane</keyword>
<dbReference type="Pfam" id="PF07885">
    <property type="entry name" value="Ion_trans_2"/>
    <property type="match status" value="1"/>
</dbReference>
<feature type="transmembrane region" description="Helical" evidence="1">
    <location>
        <begin position="225"/>
        <end position="245"/>
    </location>
</feature>
<proteinExistence type="predicted"/>
<name>A0A081KA14_9GAMM</name>
<keyword evidence="1" id="KW-0472">Membrane</keyword>
<keyword evidence="4" id="KW-1185">Reference proteome</keyword>
<gene>
    <name evidence="3" type="ORF">GV64_09750</name>
</gene>
<dbReference type="STRING" id="305900.GV64_09750"/>
<evidence type="ECO:0000313" key="3">
    <source>
        <dbReference type="EMBL" id="KEI70990.1"/>
    </source>
</evidence>
<protein>
    <recommendedName>
        <fullName evidence="2">Potassium channel domain-containing protein</fullName>
    </recommendedName>
</protein>
<reference evidence="3 4" key="1">
    <citation type="submission" date="2014-06" db="EMBL/GenBank/DDBJ databases">
        <title>Whole Genome Sequences of Three Symbiotic Endozoicomonas Bacteria.</title>
        <authorList>
            <person name="Neave M.J."/>
            <person name="Apprill A."/>
            <person name="Voolstra C.R."/>
        </authorList>
    </citation>
    <scope>NUCLEOTIDE SEQUENCE [LARGE SCALE GENOMIC DNA]</scope>
    <source>
        <strain evidence="3 4">DSM 22380</strain>
    </source>
</reference>
<dbReference type="InterPro" id="IPR013099">
    <property type="entry name" value="K_chnl_dom"/>
</dbReference>
<dbReference type="Pfam" id="PF00805">
    <property type="entry name" value="Pentapeptide"/>
    <property type="match status" value="1"/>
</dbReference>
<organism evidence="3 4">
    <name type="scientific">Endozoicomonas elysicola</name>
    <dbReference type="NCBI Taxonomy" id="305900"/>
    <lineage>
        <taxon>Bacteria</taxon>
        <taxon>Pseudomonadati</taxon>
        <taxon>Pseudomonadota</taxon>
        <taxon>Gammaproteobacteria</taxon>
        <taxon>Oceanospirillales</taxon>
        <taxon>Endozoicomonadaceae</taxon>
        <taxon>Endozoicomonas</taxon>
    </lineage>
</organism>
<dbReference type="eggNOG" id="COG1357">
    <property type="taxonomic scope" value="Bacteria"/>
</dbReference>
<evidence type="ECO:0000313" key="4">
    <source>
        <dbReference type="Proteomes" id="UP000027997"/>
    </source>
</evidence>
<dbReference type="InterPro" id="IPR051082">
    <property type="entry name" value="Pentapeptide-BTB/POZ_domain"/>
</dbReference>
<dbReference type="SUPFAM" id="SSF141571">
    <property type="entry name" value="Pentapeptide repeat-like"/>
    <property type="match status" value="1"/>
</dbReference>